<dbReference type="Proteomes" id="UP001281147">
    <property type="component" value="Unassembled WGS sequence"/>
</dbReference>
<evidence type="ECO:0000313" key="2">
    <source>
        <dbReference type="Proteomes" id="UP001281147"/>
    </source>
</evidence>
<name>A0ACC3NPR8_9PEZI</name>
<accession>A0ACC3NPR8</accession>
<evidence type="ECO:0000313" key="1">
    <source>
        <dbReference type="EMBL" id="KAK3720651.1"/>
    </source>
</evidence>
<gene>
    <name evidence="1" type="ORF">LTR37_003701</name>
</gene>
<reference evidence="1" key="1">
    <citation type="submission" date="2023-07" db="EMBL/GenBank/DDBJ databases">
        <title>Black Yeasts Isolated from many extreme environments.</title>
        <authorList>
            <person name="Coleine C."/>
            <person name="Stajich J.E."/>
            <person name="Selbmann L."/>
        </authorList>
    </citation>
    <scope>NUCLEOTIDE SEQUENCE</scope>
    <source>
        <strain evidence="1">CCFEE 5714</strain>
    </source>
</reference>
<keyword evidence="2" id="KW-1185">Reference proteome</keyword>
<organism evidence="1 2">
    <name type="scientific">Vermiconidia calcicola</name>
    <dbReference type="NCBI Taxonomy" id="1690605"/>
    <lineage>
        <taxon>Eukaryota</taxon>
        <taxon>Fungi</taxon>
        <taxon>Dikarya</taxon>
        <taxon>Ascomycota</taxon>
        <taxon>Pezizomycotina</taxon>
        <taxon>Dothideomycetes</taxon>
        <taxon>Dothideomycetidae</taxon>
        <taxon>Mycosphaerellales</taxon>
        <taxon>Extremaceae</taxon>
        <taxon>Vermiconidia</taxon>
    </lineage>
</organism>
<dbReference type="EMBL" id="JAUTXU010000021">
    <property type="protein sequence ID" value="KAK3720651.1"/>
    <property type="molecule type" value="Genomic_DNA"/>
</dbReference>
<sequence>MDDLIAAFGSTSRTTTPSAAAARDIANHGEHYPSIGTSKPEAVPRLHQTSQAVYHMPSLYQEPSCPDDSGIWQDALEDEEWAAWTKDDDVDSPADDISGHSPALEAEDITSKPDEAAMAPHRQIRLSESDPKTTLSVSRVSQTCNTEESTLYSNPWEQNASSFEHSRSEENCPEHPSFTYAEMASWQEHSPTIAVFADHSNRVDCEEALASNPWHDVNIFDDDDDGGRCESYVGDWGVVVHANHENLEHTTVNSSHSRGDPPSCSEKGISAYSDLERDTFRPPGPEHDDLLPWYVSPARADITSEAVAQEIREAEENERQKQNKKQSGWMQRIRGRRESVKV</sequence>
<proteinExistence type="predicted"/>
<protein>
    <submittedName>
        <fullName evidence="1">Uncharacterized protein</fullName>
    </submittedName>
</protein>
<comment type="caution">
    <text evidence="1">The sequence shown here is derived from an EMBL/GenBank/DDBJ whole genome shotgun (WGS) entry which is preliminary data.</text>
</comment>